<accession>A0A2M7U4U6</accession>
<dbReference type="SUPFAM" id="SSF51735">
    <property type="entry name" value="NAD(P)-binding Rossmann-fold domains"/>
    <property type="match status" value="1"/>
</dbReference>
<evidence type="ECO:0000313" key="3">
    <source>
        <dbReference type="EMBL" id="PIZ65800.1"/>
    </source>
</evidence>
<proteinExistence type="predicted"/>
<protein>
    <recommendedName>
        <fullName evidence="2">Glutamate/phenylalanine/leucine/valine/L-tryptophan dehydrogenase C-terminal domain-containing protein</fullName>
    </recommendedName>
</protein>
<dbReference type="AlphaFoldDB" id="A0A2M7U4U6"/>
<gene>
    <name evidence="3" type="ORF">COY14_01730</name>
</gene>
<dbReference type="InterPro" id="IPR006096">
    <property type="entry name" value="Glu/Leu/Phe/Val/Trp_DH_C"/>
</dbReference>
<evidence type="ECO:0000259" key="2">
    <source>
        <dbReference type="Pfam" id="PF00208"/>
    </source>
</evidence>
<name>A0A2M7U4U6_9BACT</name>
<dbReference type="EMBL" id="PFOD01000036">
    <property type="protein sequence ID" value="PIZ65800.1"/>
    <property type="molecule type" value="Genomic_DNA"/>
</dbReference>
<dbReference type="InterPro" id="IPR036291">
    <property type="entry name" value="NAD(P)-bd_dom_sf"/>
</dbReference>
<dbReference type="PANTHER" id="PTHR11606">
    <property type="entry name" value="GLUTAMATE DEHYDROGENASE"/>
    <property type="match status" value="1"/>
</dbReference>
<sequence>MANGPITEEARKYLTQKGVVILPDVFANSGGVIVSYLEWVQGRQGFWWTKNEVMEKLERLMKQSFSDIWVHSIEKKIDLKTSAFEIAIKRLMVNVI</sequence>
<organism evidence="3 4">
    <name type="scientific">Candidatus Roizmanbacteria bacterium CG_4_10_14_0_2_um_filter_36_9</name>
    <dbReference type="NCBI Taxonomy" id="1974823"/>
    <lineage>
        <taxon>Bacteria</taxon>
        <taxon>Candidatus Roizmaniibacteriota</taxon>
    </lineage>
</organism>
<dbReference type="GO" id="GO:0004352">
    <property type="term" value="F:glutamate dehydrogenase (NAD+) activity"/>
    <property type="evidence" value="ECO:0007669"/>
    <property type="project" value="TreeGrafter"/>
</dbReference>
<evidence type="ECO:0000313" key="4">
    <source>
        <dbReference type="Proteomes" id="UP000230027"/>
    </source>
</evidence>
<comment type="caution">
    <text evidence="3">The sequence shown here is derived from an EMBL/GenBank/DDBJ whole genome shotgun (WGS) entry which is preliminary data.</text>
</comment>
<dbReference type="Pfam" id="PF00208">
    <property type="entry name" value="ELFV_dehydrog"/>
    <property type="match status" value="1"/>
</dbReference>
<dbReference type="GO" id="GO:0006538">
    <property type="term" value="P:L-glutamate catabolic process"/>
    <property type="evidence" value="ECO:0007669"/>
    <property type="project" value="TreeGrafter"/>
</dbReference>
<feature type="domain" description="Glutamate/phenylalanine/leucine/valine/L-tryptophan dehydrogenase C-terminal" evidence="2">
    <location>
        <begin position="2"/>
        <end position="92"/>
    </location>
</feature>
<reference evidence="4" key="1">
    <citation type="submission" date="2017-09" db="EMBL/GenBank/DDBJ databases">
        <title>Depth-based differentiation of microbial function through sediment-hosted aquifers and enrichment of novel symbionts in the deep terrestrial subsurface.</title>
        <authorList>
            <person name="Probst A.J."/>
            <person name="Ladd B."/>
            <person name="Jarett J.K."/>
            <person name="Geller-Mcgrath D.E."/>
            <person name="Sieber C.M.K."/>
            <person name="Emerson J.B."/>
            <person name="Anantharaman K."/>
            <person name="Thomas B.C."/>
            <person name="Malmstrom R."/>
            <person name="Stieglmeier M."/>
            <person name="Klingl A."/>
            <person name="Woyke T."/>
            <person name="Ryan C.M."/>
            <person name="Banfield J.F."/>
        </authorList>
    </citation>
    <scope>NUCLEOTIDE SEQUENCE [LARGE SCALE GENOMIC DNA]</scope>
</reference>
<keyword evidence="1" id="KW-0560">Oxidoreductase</keyword>
<evidence type="ECO:0000256" key="1">
    <source>
        <dbReference type="ARBA" id="ARBA00023002"/>
    </source>
</evidence>
<dbReference type="Proteomes" id="UP000230027">
    <property type="component" value="Unassembled WGS sequence"/>
</dbReference>
<dbReference type="Gene3D" id="3.40.50.720">
    <property type="entry name" value="NAD(P)-binding Rossmann-like Domain"/>
    <property type="match status" value="1"/>
</dbReference>
<dbReference type="PANTHER" id="PTHR11606:SF13">
    <property type="entry name" value="GLUTAMATE DEHYDROGENASE 1, MITOCHONDRIAL"/>
    <property type="match status" value="1"/>
</dbReference>